<name>A0A2J6PUF9_9HELO</name>
<organism evidence="1 2">
    <name type="scientific">Hyaloscypha hepaticicola</name>
    <dbReference type="NCBI Taxonomy" id="2082293"/>
    <lineage>
        <taxon>Eukaryota</taxon>
        <taxon>Fungi</taxon>
        <taxon>Dikarya</taxon>
        <taxon>Ascomycota</taxon>
        <taxon>Pezizomycotina</taxon>
        <taxon>Leotiomycetes</taxon>
        <taxon>Helotiales</taxon>
        <taxon>Hyaloscyphaceae</taxon>
        <taxon>Hyaloscypha</taxon>
    </lineage>
</organism>
<evidence type="ECO:0000313" key="2">
    <source>
        <dbReference type="Proteomes" id="UP000235672"/>
    </source>
</evidence>
<reference evidence="1 2" key="1">
    <citation type="submission" date="2016-05" db="EMBL/GenBank/DDBJ databases">
        <title>A degradative enzymes factory behind the ericoid mycorrhizal symbiosis.</title>
        <authorList>
            <consortium name="DOE Joint Genome Institute"/>
            <person name="Martino E."/>
            <person name="Morin E."/>
            <person name="Grelet G."/>
            <person name="Kuo A."/>
            <person name="Kohler A."/>
            <person name="Daghino S."/>
            <person name="Barry K."/>
            <person name="Choi C."/>
            <person name="Cichocki N."/>
            <person name="Clum A."/>
            <person name="Copeland A."/>
            <person name="Hainaut M."/>
            <person name="Haridas S."/>
            <person name="Labutti K."/>
            <person name="Lindquist E."/>
            <person name="Lipzen A."/>
            <person name="Khouja H.-R."/>
            <person name="Murat C."/>
            <person name="Ohm R."/>
            <person name="Olson A."/>
            <person name="Spatafora J."/>
            <person name="Veneault-Fourrey C."/>
            <person name="Henrissat B."/>
            <person name="Grigoriev I."/>
            <person name="Martin F."/>
            <person name="Perotto S."/>
        </authorList>
    </citation>
    <scope>NUCLEOTIDE SEQUENCE [LARGE SCALE GENOMIC DNA]</scope>
    <source>
        <strain evidence="1 2">UAMH 7357</strain>
    </source>
</reference>
<evidence type="ECO:0008006" key="3">
    <source>
        <dbReference type="Google" id="ProtNLM"/>
    </source>
</evidence>
<evidence type="ECO:0000313" key="1">
    <source>
        <dbReference type="EMBL" id="PMD17651.1"/>
    </source>
</evidence>
<dbReference type="Proteomes" id="UP000235672">
    <property type="component" value="Unassembled WGS sequence"/>
</dbReference>
<proteinExistence type="predicted"/>
<dbReference type="AlphaFoldDB" id="A0A2J6PUF9"/>
<accession>A0A2J6PUF9</accession>
<gene>
    <name evidence="1" type="ORF">NA56DRAFT_728138</name>
</gene>
<keyword evidence="2" id="KW-1185">Reference proteome</keyword>
<dbReference type="OrthoDB" id="10599398at2759"/>
<dbReference type="EMBL" id="KZ613498">
    <property type="protein sequence ID" value="PMD17651.1"/>
    <property type="molecule type" value="Genomic_DNA"/>
</dbReference>
<protein>
    <recommendedName>
        <fullName evidence="3">BTB domain-containing protein</fullName>
    </recommendedName>
</protein>
<sequence length="216" mass="24360">MESTLSDQTLDLLKLEKQQVNEYFDTPINILVVVGPAQASWRLPAELLCDKLPGFAPAVRRSVQENNALSLYISKGDPSVFAAVVDWLLSGQLQCHKPHESVDSSEEHHCLHRYRVHTFAERYHSEKLCNAATRRARLCIRLSTSLPNSAEIQNMFSQSPSNQCFQNLIVSEVVNTFFILSMDDVRNGMSELIETISSHPGFHSLFLIAVKARYQA</sequence>